<comment type="caution">
    <text evidence="4">The sequence shown here is derived from an EMBL/GenBank/DDBJ whole genome shotgun (WGS) entry which is preliminary data.</text>
</comment>
<keyword evidence="2" id="KW-0560">Oxidoreductase</keyword>
<dbReference type="PANTHER" id="PTHR24320">
    <property type="entry name" value="RETINOL DEHYDROGENASE"/>
    <property type="match status" value="1"/>
</dbReference>
<dbReference type="PANTHER" id="PTHR24320:SF148">
    <property type="entry name" value="NAD(P)-BINDING ROSSMANN-FOLD SUPERFAMILY PROTEIN"/>
    <property type="match status" value="1"/>
</dbReference>
<comment type="similarity">
    <text evidence="1">Belongs to the short-chain dehydrogenases/reductases (SDR) family.</text>
</comment>
<dbReference type="EMBL" id="CAJNOV010009373">
    <property type="protein sequence ID" value="CAF1361118.1"/>
    <property type="molecule type" value="Genomic_DNA"/>
</dbReference>
<proteinExistence type="inferred from homology"/>
<dbReference type="GO" id="GO:0016491">
    <property type="term" value="F:oxidoreductase activity"/>
    <property type="evidence" value="ECO:0007669"/>
    <property type="project" value="UniProtKB-KW"/>
</dbReference>
<dbReference type="EMBL" id="CAJOBH010075670">
    <property type="protein sequence ID" value="CAF4492824.1"/>
    <property type="molecule type" value="Genomic_DNA"/>
</dbReference>
<evidence type="ECO:0000256" key="1">
    <source>
        <dbReference type="ARBA" id="ARBA00006484"/>
    </source>
</evidence>
<dbReference type="Proteomes" id="UP000681720">
    <property type="component" value="Unassembled WGS sequence"/>
</dbReference>
<dbReference type="AlphaFoldDB" id="A0A816CKA1"/>
<dbReference type="Pfam" id="PF00106">
    <property type="entry name" value="adh_short"/>
    <property type="match status" value="1"/>
</dbReference>
<gene>
    <name evidence="6" type="ORF">BYL167_LOCUS35643</name>
    <name evidence="3" type="ORF">CJN711_LOCUS19939</name>
    <name evidence="7" type="ORF">GIL414_LOCUS42645</name>
    <name evidence="4" type="ORF">KQP761_LOCUS24839</name>
    <name evidence="5" type="ORF">MBJ925_LOCUS12656</name>
</gene>
<evidence type="ECO:0000313" key="4">
    <source>
        <dbReference type="EMBL" id="CAF1622361.1"/>
    </source>
</evidence>
<evidence type="ECO:0000313" key="6">
    <source>
        <dbReference type="EMBL" id="CAF4492824.1"/>
    </source>
</evidence>
<dbReference type="Proteomes" id="UP000663824">
    <property type="component" value="Unassembled WGS sequence"/>
</dbReference>
<name>A0A816CKA1_9BILA</name>
<dbReference type="OrthoDB" id="191139at2759"/>
<dbReference type="Proteomes" id="UP000681967">
    <property type="component" value="Unassembled WGS sequence"/>
</dbReference>
<dbReference type="SUPFAM" id="SSF51735">
    <property type="entry name" value="NAD(P)-binding Rossmann-fold domains"/>
    <property type="match status" value="1"/>
</dbReference>
<accession>A0A816CKA1</accession>
<reference evidence="4" key="1">
    <citation type="submission" date="2021-02" db="EMBL/GenBank/DDBJ databases">
        <authorList>
            <person name="Nowell W R."/>
        </authorList>
    </citation>
    <scope>NUCLEOTIDE SEQUENCE</scope>
</reference>
<dbReference type="Proteomes" id="UP000663855">
    <property type="component" value="Unassembled WGS sequence"/>
</dbReference>
<sequence>MLHAKSPSSEVVRSLKVDLTGNTVLITGGIGLEIARALATAHAHVIITGRDMIKIENALQDLRQSTGNEQIELIELHRDSLESIRSFAEDYIKRDLPLHILICNAGGRLTRDGFELDFGVNHLGLFLGF</sequence>
<dbReference type="Gene3D" id="3.40.50.720">
    <property type="entry name" value="NAD(P)-binding Rossmann-like Domain"/>
    <property type="match status" value="1"/>
</dbReference>
<evidence type="ECO:0000313" key="5">
    <source>
        <dbReference type="EMBL" id="CAF2048832.1"/>
    </source>
</evidence>
<dbReference type="EMBL" id="CAJNOW010013577">
    <property type="protein sequence ID" value="CAF1622361.1"/>
    <property type="molecule type" value="Genomic_DNA"/>
</dbReference>
<evidence type="ECO:0000256" key="2">
    <source>
        <dbReference type="ARBA" id="ARBA00023002"/>
    </source>
</evidence>
<dbReference type="EMBL" id="CAJNRE010005700">
    <property type="protein sequence ID" value="CAF2048832.1"/>
    <property type="molecule type" value="Genomic_DNA"/>
</dbReference>
<dbReference type="InterPro" id="IPR002347">
    <property type="entry name" value="SDR_fam"/>
</dbReference>
<dbReference type="EMBL" id="CAJOBJ010124026">
    <property type="protein sequence ID" value="CAF4690258.1"/>
    <property type="molecule type" value="Genomic_DNA"/>
</dbReference>
<evidence type="ECO:0000313" key="8">
    <source>
        <dbReference type="Proteomes" id="UP000663834"/>
    </source>
</evidence>
<organism evidence="4 8">
    <name type="scientific">Rotaria magnacalcarata</name>
    <dbReference type="NCBI Taxonomy" id="392030"/>
    <lineage>
        <taxon>Eukaryota</taxon>
        <taxon>Metazoa</taxon>
        <taxon>Spiralia</taxon>
        <taxon>Gnathifera</taxon>
        <taxon>Rotifera</taxon>
        <taxon>Eurotatoria</taxon>
        <taxon>Bdelloidea</taxon>
        <taxon>Philodinida</taxon>
        <taxon>Philodinidae</taxon>
        <taxon>Rotaria</taxon>
    </lineage>
</organism>
<dbReference type="Proteomes" id="UP000663834">
    <property type="component" value="Unassembled WGS sequence"/>
</dbReference>
<dbReference type="InterPro" id="IPR036291">
    <property type="entry name" value="NAD(P)-bd_dom_sf"/>
</dbReference>
<evidence type="ECO:0000313" key="7">
    <source>
        <dbReference type="EMBL" id="CAF4690258.1"/>
    </source>
</evidence>
<protein>
    <submittedName>
        <fullName evidence="4">Uncharacterized protein</fullName>
    </submittedName>
</protein>
<evidence type="ECO:0000313" key="3">
    <source>
        <dbReference type="EMBL" id="CAF1361118.1"/>
    </source>
</evidence>